<evidence type="ECO:0000256" key="10">
    <source>
        <dbReference type="SAM" id="Phobius"/>
    </source>
</evidence>
<evidence type="ECO:0000256" key="6">
    <source>
        <dbReference type="ARBA" id="ARBA00022989"/>
    </source>
</evidence>
<dbReference type="EMBL" id="PSQE01000005">
    <property type="protein sequence ID" value="RHN57977.1"/>
    <property type="molecule type" value="Genomic_DNA"/>
</dbReference>
<dbReference type="SUPFAM" id="SSF52058">
    <property type="entry name" value="L domain-like"/>
    <property type="match status" value="1"/>
</dbReference>
<dbReference type="GO" id="GO:0016020">
    <property type="term" value="C:membrane"/>
    <property type="evidence" value="ECO:0007669"/>
    <property type="project" value="UniProtKB-SubCell"/>
</dbReference>
<evidence type="ECO:0000256" key="1">
    <source>
        <dbReference type="ARBA" id="ARBA00004479"/>
    </source>
</evidence>
<comment type="caution">
    <text evidence="12">The sequence shown here is derived from an EMBL/GenBank/DDBJ whole genome shotgun (WGS) entry which is preliminary data.</text>
</comment>
<dbReference type="AlphaFoldDB" id="A0A396I549"/>
<keyword evidence="6 10" id="KW-1133">Transmembrane helix</keyword>
<dbReference type="Pfam" id="PF00560">
    <property type="entry name" value="LRR_1"/>
    <property type="match status" value="1"/>
</dbReference>
<keyword evidence="7 10" id="KW-0472">Membrane</keyword>
<keyword evidence="12" id="KW-0723">Serine/threonine-protein kinase</keyword>
<keyword evidence="8" id="KW-0675">Receptor</keyword>
<dbReference type="PANTHER" id="PTHR48061">
    <property type="entry name" value="LEUCINE-RICH REPEAT RECEPTOR PROTEIN KINASE EMS1-LIKE-RELATED"/>
    <property type="match status" value="1"/>
</dbReference>
<dbReference type="GO" id="GO:0004674">
    <property type="term" value="F:protein serine/threonine kinase activity"/>
    <property type="evidence" value="ECO:0007669"/>
    <property type="project" value="UniProtKB-KW"/>
</dbReference>
<feature type="domain" description="Leucine-rich repeat-containing N-terminal plant-type" evidence="11">
    <location>
        <begin position="65"/>
        <end position="112"/>
    </location>
</feature>
<keyword evidence="12" id="KW-0808">Transferase</keyword>
<keyword evidence="3 10" id="KW-0812">Transmembrane</keyword>
<dbReference type="InterPro" id="IPR032675">
    <property type="entry name" value="LRR_dom_sf"/>
</dbReference>
<comment type="subcellular location">
    <subcellularLocation>
        <location evidence="1">Membrane</location>
        <topology evidence="1">Single-pass type I membrane protein</topology>
    </subcellularLocation>
</comment>
<evidence type="ECO:0000313" key="12">
    <source>
        <dbReference type="EMBL" id="RHN57977.1"/>
    </source>
</evidence>
<dbReference type="Pfam" id="PF08263">
    <property type="entry name" value="LRRNT_2"/>
    <property type="match status" value="1"/>
</dbReference>
<dbReference type="Gene3D" id="3.80.10.10">
    <property type="entry name" value="Ribonuclease Inhibitor"/>
    <property type="match status" value="2"/>
</dbReference>
<dbReference type="EC" id="2.7.11.1" evidence="12"/>
<keyword evidence="2" id="KW-0433">Leucine-rich repeat</keyword>
<dbReference type="InterPro" id="IPR001611">
    <property type="entry name" value="Leu-rich_rpt"/>
</dbReference>
<evidence type="ECO:0000256" key="3">
    <source>
        <dbReference type="ARBA" id="ARBA00022692"/>
    </source>
</evidence>
<evidence type="ECO:0000256" key="2">
    <source>
        <dbReference type="ARBA" id="ARBA00022614"/>
    </source>
</evidence>
<sequence>MFFTIFHTDFFLIDFISYKLLAFPRHMYLIKQNKSSMGWLFLCLVLLLFNFPYFSSSSFNFSCHHDESSALLQFKSSFTMHTYYDGCGEPLLKTTTWKNETDCCSWPGVTCDTVYGRVVGLNLGCDGLQGIFHPNNTLFHLVHLQTLNLSYNDFSYSHFHSKFGRFLSLAHLDMSYSYFEGEIPIQISHLSKLQSLHLSQNYELVWKETTLNRLMQNATNI</sequence>
<dbReference type="Gramene" id="rna33574">
    <property type="protein sequence ID" value="RHN57977.1"/>
    <property type="gene ID" value="gene33574"/>
</dbReference>
<evidence type="ECO:0000259" key="11">
    <source>
        <dbReference type="Pfam" id="PF08263"/>
    </source>
</evidence>
<keyword evidence="4" id="KW-0732">Signal</keyword>
<evidence type="ECO:0000256" key="4">
    <source>
        <dbReference type="ARBA" id="ARBA00022729"/>
    </source>
</evidence>
<dbReference type="InterPro" id="IPR013210">
    <property type="entry name" value="LRR_N_plant-typ"/>
</dbReference>
<dbReference type="PANTHER" id="PTHR48061:SF50">
    <property type="entry name" value="LEUCINE-RICH REPEAT-CONTAINING N-TERMINAL PLANT-TYPE DOMAIN-CONTAINING PROTEIN"/>
    <property type="match status" value="1"/>
</dbReference>
<feature type="transmembrane region" description="Helical" evidence="10">
    <location>
        <begin position="36"/>
        <end position="54"/>
    </location>
</feature>
<dbReference type="Proteomes" id="UP000265566">
    <property type="component" value="Chromosome 5"/>
</dbReference>
<evidence type="ECO:0000256" key="7">
    <source>
        <dbReference type="ARBA" id="ARBA00023136"/>
    </source>
</evidence>
<reference evidence="13" key="1">
    <citation type="journal article" date="2018" name="Nat. Plants">
        <title>Whole-genome landscape of Medicago truncatula symbiotic genes.</title>
        <authorList>
            <person name="Pecrix Y."/>
            <person name="Staton S.E."/>
            <person name="Sallet E."/>
            <person name="Lelandais-Briere C."/>
            <person name="Moreau S."/>
            <person name="Carrere S."/>
            <person name="Blein T."/>
            <person name="Jardinaud M.F."/>
            <person name="Latrasse D."/>
            <person name="Zouine M."/>
            <person name="Zahm M."/>
            <person name="Kreplak J."/>
            <person name="Mayjonade B."/>
            <person name="Satge C."/>
            <person name="Perez M."/>
            <person name="Cauet S."/>
            <person name="Marande W."/>
            <person name="Chantry-Darmon C."/>
            <person name="Lopez-Roques C."/>
            <person name="Bouchez O."/>
            <person name="Berard A."/>
            <person name="Debelle F."/>
            <person name="Munos S."/>
            <person name="Bendahmane A."/>
            <person name="Berges H."/>
            <person name="Niebel A."/>
            <person name="Buitink J."/>
            <person name="Frugier F."/>
            <person name="Benhamed M."/>
            <person name="Crespi M."/>
            <person name="Gouzy J."/>
            <person name="Gamas P."/>
        </authorList>
    </citation>
    <scope>NUCLEOTIDE SEQUENCE [LARGE SCALE GENOMIC DNA]</scope>
    <source>
        <strain evidence="13">cv. Jemalong A17</strain>
    </source>
</reference>
<organism evidence="12 13">
    <name type="scientific">Medicago truncatula</name>
    <name type="common">Barrel medic</name>
    <name type="synonym">Medicago tribuloides</name>
    <dbReference type="NCBI Taxonomy" id="3880"/>
    <lineage>
        <taxon>Eukaryota</taxon>
        <taxon>Viridiplantae</taxon>
        <taxon>Streptophyta</taxon>
        <taxon>Embryophyta</taxon>
        <taxon>Tracheophyta</taxon>
        <taxon>Spermatophyta</taxon>
        <taxon>Magnoliopsida</taxon>
        <taxon>eudicotyledons</taxon>
        <taxon>Gunneridae</taxon>
        <taxon>Pentapetalae</taxon>
        <taxon>rosids</taxon>
        <taxon>fabids</taxon>
        <taxon>Fabales</taxon>
        <taxon>Fabaceae</taxon>
        <taxon>Papilionoideae</taxon>
        <taxon>50 kb inversion clade</taxon>
        <taxon>NPAAA clade</taxon>
        <taxon>Hologalegina</taxon>
        <taxon>IRL clade</taxon>
        <taxon>Trifolieae</taxon>
        <taxon>Medicago</taxon>
    </lineage>
</organism>
<keyword evidence="12" id="KW-0418">Kinase</keyword>
<evidence type="ECO:0000256" key="5">
    <source>
        <dbReference type="ARBA" id="ARBA00022737"/>
    </source>
</evidence>
<evidence type="ECO:0000313" key="13">
    <source>
        <dbReference type="Proteomes" id="UP000265566"/>
    </source>
</evidence>
<proteinExistence type="predicted"/>
<gene>
    <name evidence="12" type="ORF">MtrunA17_Chr5g0446201</name>
</gene>
<dbReference type="InterPro" id="IPR046956">
    <property type="entry name" value="RLP23-like"/>
</dbReference>
<evidence type="ECO:0000256" key="8">
    <source>
        <dbReference type="ARBA" id="ARBA00023170"/>
    </source>
</evidence>
<keyword evidence="9" id="KW-0325">Glycoprotein</keyword>
<protein>
    <submittedName>
        <fullName evidence="12">Putative non-specific serine/threonine protein kinase</fullName>
        <ecNumber evidence="12">2.7.11.1</ecNumber>
    </submittedName>
</protein>
<keyword evidence="5" id="KW-0677">Repeat</keyword>
<accession>A0A396I549</accession>
<evidence type="ECO:0000256" key="9">
    <source>
        <dbReference type="ARBA" id="ARBA00023180"/>
    </source>
</evidence>
<name>A0A396I549_MEDTR</name>